<feature type="compositionally biased region" description="Basic and acidic residues" evidence="2">
    <location>
        <begin position="128"/>
        <end position="151"/>
    </location>
</feature>
<evidence type="ECO:0000259" key="3">
    <source>
        <dbReference type="Pfam" id="PF07728"/>
    </source>
</evidence>
<feature type="region of interest" description="Disordered" evidence="2">
    <location>
        <begin position="115"/>
        <end position="151"/>
    </location>
</feature>
<comment type="caution">
    <text evidence="4">The sequence shown here is derived from an EMBL/GenBank/DDBJ whole genome shotgun (WGS) entry which is preliminary data.</text>
</comment>
<accession>A0ABV9VU17</accession>
<feature type="region of interest" description="Disordered" evidence="2">
    <location>
        <begin position="1"/>
        <end position="41"/>
    </location>
</feature>
<dbReference type="Gene3D" id="3.40.50.300">
    <property type="entry name" value="P-loop containing nucleotide triphosphate hydrolases"/>
    <property type="match status" value="1"/>
</dbReference>
<dbReference type="InterPro" id="IPR027417">
    <property type="entry name" value="P-loop_NTPase"/>
</dbReference>
<dbReference type="InterPro" id="IPR011704">
    <property type="entry name" value="ATPase_dyneun-rel_AAA"/>
</dbReference>
<feature type="coiled-coil region" evidence="1">
    <location>
        <begin position="192"/>
        <end position="241"/>
    </location>
</feature>
<keyword evidence="1" id="KW-0175">Coiled coil</keyword>
<dbReference type="Proteomes" id="UP001595912">
    <property type="component" value="Unassembled WGS sequence"/>
</dbReference>
<feature type="compositionally biased region" description="Acidic residues" evidence="2">
    <location>
        <begin position="32"/>
        <end position="41"/>
    </location>
</feature>
<dbReference type="SUPFAM" id="SSF52540">
    <property type="entry name" value="P-loop containing nucleoside triphosphate hydrolases"/>
    <property type="match status" value="1"/>
</dbReference>
<dbReference type="Pfam" id="PF07728">
    <property type="entry name" value="AAA_5"/>
    <property type="match status" value="1"/>
</dbReference>
<evidence type="ECO:0000313" key="4">
    <source>
        <dbReference type="EMBL" id="MFC4998427.1"/>
    </source>
</evidence>
<protein>
    <submittedName>
        <fullName evidence="4">AAA family ATPase</fullName>
    </submittedName>
</protein>
<evidence type="ECO:0000256" key="1">
    <source>
        <dbReference type="SAM" id="Coils"/>
    </source>
</evidence>
<proteinExistence type="predicted"/>
<evidence type="ECO:0000313" key="5">
    <source>
        <dbReference type="Proteomes" id="UP001595912"/>
    </source>
</evidence>
<gene>
    <name evidence="4" type="ORF">ACFPIJ_11340</name>
</gene>
<name>A0ABV9VU17_9ACTN</name>
<reference evidence="5" key="1">
    <citation type="journal article" date="2019" name="Int. J. Syst. Evol. Microbiol.">
        <title>The Global Catalogue of Microorganisms (GCM) 10K type strain sequencing project: providing services to taxonomists for standard genome sequencing and annotation.</title>
        <authorList>
            <consortium name="The Broad Institute Genomics Platform"/>
            <consortium name="The Broad Institute Genome Sequencing Center for Infectious Disease"/>
            <person name="Wu L."/>
            <person name="Ma J."/>
        </authorList>
    </citation>
    <scope>NUCLEOTIDE SEQUENCE [LARGE SCALE GENOMIC DNA]</scope>
    <source>
        <strain evidence="5">CGMCC 4.7152</strain>
    </source>
</reference>
<evidence type="ECO:0000256" key="2">
    <source>
        <dbReference type="SAM" id="MobiDB-lite"/>
    </source>
</evidence>
<dbReference type="EMBL" id="JBHSIU010000011">
    <property type="protein sequence ID" value="MFC4998427.1"/>
    <property type="molecule type" value="Genomic_DNA"/>
</dbReference>
<organism evidence="4 5">
    <name type="scientific">Dactylosporangium cerinum</name>
    <dbReference type="NCBI Taxonomy" id="1434730"/>
    <lineage>
        <taxon>Bacteria</taxon>
        <taxon>Bacillati</taxon>
        <taxon>Actinomycetota</taxon>
        <taxon>Actinomycetes</taxon>
        <taxon>Micromonosporales</taxon>
        <taxon>Micromonosporaceae</taxon>
        <taxon>Dactylosporangium</taxon>
    </lineage>
</organism>
<keyword evidence="5" id="KW-1185">Reference proteome</keyword>
<feature type="domain" description="ATPase dynein-related AAA" evidence="3">
    <location>
        <begin position="494"/>
        <end position="593"/>
    </location>
</feature>
<feature type="coiled-coil region" evidence="1">
    <location>
        <begin position="360"/>
        <end position="394"/>
    </location>
</feature>
<feature type="region of interest" description="Disordered" evidence="2">
    <location>
        <begin position="57"/>
        <end position="77"/>
    </location>
</feature>
<sequence length="802" mass="90282">MSKANRRTAANIPTARRTETRPADGQAAPDGALDEAPDEAPDVTVAKVDETVAAAAAALGGDDRLPDPPEPPAGGVDAATLTEAWRRAAQAEQAFKDLGADLADLQVRLAGELASQRDTAADLSARSQRLEQAEQQAEQRAEQRAGEAQEAQEALRLRNAELDERDSRLLSAETALLVQQQRAKEDLLAEVRAEFAATRDRLAAQLRTLEEEVERNQARALESLARERDDVAAERRQVAQEWQLVRQRTAELEAREEDLADARTLYAEREQLAVAAATERWQLRCSQLESLHRGAREHADDLERQLAQRAAADRAFGTRSPDQVLAELERLRADSAELRRLELVAPDETRDRLIAVEQERQRLQEGRTMLLQQNAELQRELSGHQITAVELERLKVSKAAMSASVEAYAATVSDLERQITGLIHRRDSESPFPECSRMDRELDEAREDLDDEPPHLPDLITRVRALIRQQHQLYYSPADLRCFLAGLAATRLHLLQGISGTGKTQLPQRFAEAIGAASVVVSVGADWRTPQDLMGYYNAFERRFYESEFTQAVYRAQCRAHADQPFFVVLDEMNLSHPEQYFNDVLSALEREAKRSERTDLVLMTSAVEPPPRLLHDGRRLPVPGNVWFVGTANHDETTLHFADKTYDRAHVMELPARYERFQTKPVDPLPSLSWPALERSFRDARKQHIPDVAAARKFLTGEFADRMLDDFDVAWGNRLNWQLGAYVPVVQAAGGDLTEAVDHIIATKILRKLRGRHDLHRDLIERLRDDLPGLWQKLSADGVPDKSDRVLWRELRDRGAS</sequence>
<dbReference type="RefSeq" id="WP_380114676.1">
    <property type="nucleotide sequence ID" value="NZ_JBHSIU010000011.1"/>
</dbReference>